<dbReference type="Proteomes" id="UP000282674">
    <property type="component" value="Unassembled WGS sequence"/>
</dbReference>
<feature type="repeat" description="WD" evidence="3">
    <location>
        <begin position="1"/>
        <end position="32"/>
    </location>
</feature>
<dbReference type="CDD" id="cd00200">
    <property type="entry name" value="WD40"/>
    <property type="match status" value="1"/>
</dbReference>
<dbReference type="InterPro" id="IPR036322">
    <property type="entry name" value="WD40_repeat_dom_sf"/>
</dbReference>
<feature type="repeat" description="WD" evidence="3">
    <location>
        <begin position="168"/>
        <end position="198"/>
    </location>
</feature>
<feature type="repeat" description="WD" evidence="3">
    <location>
        <begin position="118"/>
        <end position="167"/>
    </location>
</feature>
<comment type="caution">
    <text evidence="4">The sequence shown here is derived from an EMBL/GenBank/DDBJ whole genome shotgun (WGS) entry which is preliminary data.</text>
</comment>
<name>A0A3M2MCX2_9ACTN</name>
<keyword evidence="2" id="KW-0677">Repeat</keyword>
<dbReference type="PROSITE" id="PS50294">
    <property type="entry name" value="WD_REPEATS_REGION"/>
    <property type="match status" value="5"/>
</dbReference>
<keyword evidence="5" id="KW-1185">Reference proteome</keyword>
<dbReference type="PROSITE" id="PS00678">
    <property type="entry name" value="WD_REPEATS_1"/>
    <property type="match status" value="2"/>
</dbReference>
<dbReference type="PRINTS" id="PR00320">
    <property type="entry name" value="GPROTEINBRPT"/>
</dbReference>
<evidence type="ECO:0000256" key="3">
    <source>
        <dbReference type="PROSITE-ProRule" id="PRU00221"/>
    </source>
</evidence>
<dbReference type="SUPFAM" id="SSF50978">
    <property type="entry name" value="WD40 repeat-like"/>
    <property type="match status" value="1"/>
</dbReference>
<keyword evidence="1 3" id="KW-0853">WD repeat</keyword>
<evidence type="ECO:0000256" key="2">
    <source>
        <dbReference type="ARBA" id="ARBA00022737"/>
    </source>
</evidence>
<evidence type="ECO:0000313" key="5">
    <source>
        <dbReference type="Proteomes" id="UP000282674"/>
    </source>
</evidence>
<gene>
    <name evidence="4" type="ORF">EBO15_03730</name>
</gene>
<organism evidence="4 5">
    <name type="scientific">Actinomadura harenae</name>
    <dbReference type="NCBI Taxonomy" id="2483351"/>
    <lineage>
        <taxon>Bacteria</taxon>
        <taxon>Bacillati</taxon>
        <taxon>Actinomycetota</taxon>
        <taxon>Actinomycetes</taxon>
        <taxon>Streptosporangiales</taxon>
        <taxon>Thermomonosporaceae</taxon>
        <taxon>Actinomadura</taxon>
    </lineage>
</organism>
<reference evidence="4 5" key="1">
    <citation type="submission" date="2018-10" db="EMBL/GenBank/DDBJ databases">
        <title>Isolation from soil.</title>
        <authorList>
            <person name="Hu J."/>
        </authorList>
    </citation>
    <scope>NUCLEOTIDE SEQUENCE [LARGE SCALE GENOMIC DNA]</scope>
    <source>
        <strain evidence="4 5">NEAU-Ht49</strain>
    </source>
</reference>
<dbReference type="PROSITE" id="PS50082">
    <property type="entry name" value="WD_REPEATS_2"/>
    <property type="match status" value="5"/>
</dbReference>
<feature type="repeat" description="WD" evidence="3">
    <location>
        <begin position="75"/>
        <end position="109"/>
    </location>
</feature>
<dbReference type="SMART" id="SM00320">
    <property type="entry name" value="WD40"/>
    <property type="match status" value="5"/>
</dbReference>
<sequence>MSWTSDGRLLASASGDKSARVWDSVSGRQLMLMRGHTDRVWNVAWSPDGTRLATCGADRTARIWNPGNAEEISVLRGHASDVCALNWSPDGARIATASSDGTARLWDVNPRGGERLQFAGHQAPVRTLAYRAPSERHGTRSPGLLVTGSDDRTLRVWDAETAEPMDTITGHDDAILDATLSPQGLVTTSSDRTVRLWSGPVHGQPRAVIPYTSGIPEAVAGVDLPCRDPDRGGQGEENLQHYLGHRRPPILESCPTSVDRRSQP</sequence>
<feature type="repeat" description="WD" evidence="3">
    <location>
        <begin position="33"/>
        <end position="74"/>
    </location>
</feature>
<dbReference type="InterPro" id="IPR019775">
    <property type="entry name" value="WD40_repeat_CS"/>
</dbReference>
<proteinExistence type="predicted"/>
<dbReference type="Gene3D" id="2.130.10.10">
    <property type="entry name" value="YVTN repeat-like/Quinoprotein amine dehydrogenase"/>
    <property type="match status" value="3"/>
</dbReference>
<dbReference type="EMBL" id="RFFG01000004">
    <property type="protein sequence ID" value="RMI47306.1"/>
    <property type="molecule type" value="Genomic_DNA"/>
</dbReference>
<dbReference type="InterPro" id="IPR001680">
    <property type="entry name" value="WD40_rpt"/>
</dbReference>
<evidence type="ECO:0000313" key="4">
    <source>
        <dbReference type="EMBL" id="RMI47306.1"/>
    </source>
</evidence>
<dbReference type="Pfam" id="PF00400">
    <property type="entry name" value="WD40"/>
    <property type="match status" value="5"/>
</dbReference>
<dbReference type="AlphaFoldDB" id="A0A3M2MCX2"/>
<dbReference type="PANTHER" id="PTHR19879:SF9">
    <property type="entry name" value="TRANSCRIPTION INITIATION FACTOR TFIID SUBUNIT 5"/>
    <property type="match status" value="1"/>
</dbReference>
<evidence type="ECO:0000256" key="1">
    <source>
        <dbReference type="ARBA" id="ARBA00022574"/>
    </source>
</evidence>
<accession>A0A3M2MCX2</accession>
<dbReference type="InterPro" id="IPR015943">
    <property type="entry name" value="WD40/YVTN_repeat-like_dom_sf"/>
</dbReference>
<protein>
    <submittedName>
        <fullName evidence="4">WD40 repeat domain-containing protein</fullName>
    </submittedName>
</protein>
<dbReference type="InterPro" id="IPR020472">
    <property type="entry name" value="WD40_PAC1"/>
</dbReference>
<dbReference type="PANTHER" id="PTHR19879">
    <property type="entry name" value="TRANSCRIPTION INITIATION FACTOR TFIID"/>
    <property type="match status" value="1"/>
</dbReference>
<dbReference type="OrthoDB" id="414967at2"/>